<dbReference type="PROSITE" id="PS50815">
    <property type="entry name" value="HORMA"/>
    <property type="match status" value="1"/>
</dbReference>
<evidence type="ECO:0000256" key="3">
    <source>
        <dbReference type="ARBA" id="ARBA00022741"/>
    </source>
</evidence>
<keyword evidence="6 10" id="KW-1133">Transmembrane helix</keyword>
<evidence type="ECO:0000256" key="2">
    <source>
        <dbReference type="ARBA" id="ARBA00022692"/>
    </source>
</evidence>
<evidence type="ECO:0000256" key="1">
    <source>
        <dbReference type="ARBA" id="ARBA00004141"/>
    </source>
</evidence>
<dbReference type="InterPro" id="IPR011545">
    <property type="entry name" value="DEAD/DEAH_box_helicase_dom"/>
</dbReference>
<feature type="domain" description="HORMA" evidence="11">
    <location>
        <begin position="25"/>
        <end position="214"/>
    </location>
</feature>
<dbReference type="InterPro" id="IPR032284">
    <property type="entry name" value="RecQ_Zn-bd"/>
</dbReference>
<dbReference type="GO" id="GO:0005524">
    <property type="term" value="F:ATP binding"/>
    <property type="evidence" value="ECO:0007669"/>
    <property type="project" value="UniProtKB-KW"/>
</dbReference>
<keyword evidence="5" id="KW-0249">Electron transport</keyword>
<dbReference type="InterPro" id="IPR050369">
    <property type="entry name" value="RBOH/FRE"/>
</dbReference>
<dbReference type="SMART" id="SM00490">
    <property type="entry name" value="HELICc"/>
    <property type="match status" value="1"/>
</dbReference>
<dbReference type="SUPFAM" id="SSF63380">
    <property type="entry name" value="Riboflavin synthase domain-like"/>
    <property type="match status" value="1"/>
</dbReference>
<dbReference type="InterPro" id="IPR036388">
    <property type="entry name" value="WH-like_DNA-bd_sf"/>
</dbReference>
<dbReference type="Pfam" id="PF01794">
    <property type="entry name" value="Ferric_reduct"/>
    <property type="match status" value="1"/>
</dbReference>
<feature type="transmembrane region" description="Helical" evidence="10">
    <location>
        <begin position="305"/>
        <end position="322"/>
    </location>
</feature>
<dbReference type="InterPro" id="IPR003511">
    <property type="entry name" value="HORMA_dom"/>
</dbReference>
<dbReference type="GO" id="GO:0006811">
    <property type="term" value="P:monoatomic ion transport"/>
    <property type="evidence" value="ECO:0007669"/>
    <property type="project" value="UniProtKB-KW"/>
</dbReference>
<dbReference type="GO" id="GO:0016175">
    <property type="term" value="F:superoxide-generating NAD(P)H oxidase activity"/>
    <property type="evidence" value="ECO:0007669"/>
    <property type="project" value="TreeGrafter"/>
</dbReference>
<accession>A0A4S4MB87</accession>
<evidence type="ECO:0008006" key="17">
    <source>
        <dbReference type="Google" id="ProtNLM"/>
    </source>
</evidence>
<sequence length="1804" mass="204096">MAPTRTKKAPTRQAITLKGSTNLVTEFFKYAVNTSVATPSVILFQRGVYPSDDFHMVKKYGQTVLVTQDLALENYLEKILKQVNTWLLTGAVTQLVVAIISKDTRTPLERWVFDINLVRQPSDGSSEVAAPAKPEAEIQAEIRSILKQIVSTVTFLPVIDEPTVFNILAYTSESVDVPANEWVDTDPLAIEASKSQQVKLRSFSTDVHRIEAMVAYRRLVFNILFYGSHFAFFAYGWYSQETNKKLTALNGLKFSVWVSRGAGLVLAYDGGLILVPMLRNVIRVIRPKLAWAFPADENIWFHRQVAYSMAFWAMLHTTAHYVNFINVERTQVRPERALDIHYTQAGGVSGHFMLLIMLLMYTTAHHKVRNQCFEAFWYTHHLAFFFMIGLYAHATGCFVRDSADPDYISTFPFYSTKHCLGYLSWRFTIWPGIAYFGERTYREYRARRATRLSKLLVHPSGAMELRIIKPSFKYTSGQWLFIQVPDISRWQWHPFTITSAPEDPYVSVHIRQVGDWTRALGERVGAGPEVVAALTQAAMKGGEKDEKSSMMGGTRGDYVELDPASASRSMPVIRIDGPYGAPAEDVFDVEIAVLIGAGIGVTPFASILKHIWYRQRSGNLGSLRRVEFFWVCRDAPSFGWFQSLLQEVEAAQADPNFLRINVYLTQKIGEDMLWNIAVNDAGAEYDPLTLLRTRTMFGRPDWKAIYGQMRQAIESGQYIPGTQSQLKTTVGTYFCGPSVLAKVIKEATIEQTCSNINFTFAKASIKIHRLFELHLTNSCIGTFLSLPGSHMEKGHQVLKDVFGFSSFRLSQEAVIKRLIEDNDNALVLFPTGGGKSLTYQVPALCLDGLTLVISPLIALMKDQVDSLCKRGVKAANLDSTLNADRQAWVKREVLSGDLKLLYVAPERLNNESFVAMMSRVKISVLAIDEAHCISQWGASFRPEYLKIARFAEEQDVERVLCLTATATKNVVEDICKSFLIHPTVGVFRTTVYRPNLAFKVEIADNLDQKLDRLIPFLKARTGPSIIYVTLQKHAEEVANHLRPHGMEPMVYHAGLPSEDREKIQNAFMESDKGIVCCTIAFGMGIDKANIRQVVHLYMPKTIENYSQEVGRAGRDGLPSTCLLFLAAADIPVLEGFARGDTCSKRDLELWIQEVALKQPATDGTLDFNLYHQSKIYDIRPNVLNLCYAQLELDFNFIRAVTPFYSIYDISQRTADGWAKIMSTKSPAADTIRTYWTTKGTGRQIDVCIAASHSGIERAALARQINDWEFEGLIWTKASQVRARYAIINPLPKTTEEIKNVAELMYERMIRREEEAVEKLRQVINFAINDDCLAQGLASYFGDDNAVPGGMCGMCSFCLTGSGVEFDPAAEAIPDPNQIRAILAACPDRDDPRLLARMAFGVTSPRLTVNKWSTSHPLFGSMGHVDFNALVAAFDADQQAQREHIRKLRPTLGGRSHLTEAIAGVDEAATNEVGGTESDNAVTAYKLYDRFPLPTITIVQSPIFRGVDIHSRIRLPSFAARRGRLAEASGQRRGFQSFCKSPATYFICMVKLEAIYNRYFGTFGYFGKYGVVDTWRRQILGFFQTVLHTEHRLWTLYRLLWPFPRKWPLPNDIPAPRAFLADQELCIRRLNADQVPQMRGLSFFYNRDTSLRCLYRLYEQTCAEETFSMTHEIEYFYFRHPEWSLEDIPDPYDPDPLRYAILASLTEAMVDAFNARIDIGLRRKREDFLMKKRRTTQKLLDPVGFFAEASMVYERPPAWAACVPPVPELISFVREPHKHPFPDRIAHPAFKKRNIIAYTSHLHSV</sequence>
<reference evidence="15 16" key="1">
    <citation type="submission" date="2019-02" db="EMBL/GenBank/DDBJ databases">
        <title>Genome sequencing of the rare red list fungi Bondarzewia mesenterica.</title>
        <authorList>
            <person name="Buettner E."/>
            <person name="Kellner H."/>
        </authorList>
    </citation>
    <scope>NUCLEOTIDE SEQUENCE [LARGE SCALE GENOMIC DNA]</scope>
    <source>
        <strain evidence="15 16">DSM 108281</strain>
    </source>
</reference>
<feature type="transmembrane region" description="Helical" evidence="10">
    <location>
        <begin position="258"/>
        <end position="278"/>
    </location>
</feature>
<evidence type="ECO:0000256" key="4">
    <source>
        <dbReference type="ARBA" id="ARBA00022840"/>
    </source>
</evidence>
<dbReference type="Pfam" id="PF16124">
    <property type="entry name" value="RecQ_Zn_bind"/>
    <property type="match status" value="1"/>
</dbReference>
<dbReference type="InterPro" id="IPR013130">
    <property type="entry name" value="Fe3_Rdtase_TM_dom"/>
</dbReference>
<dbReference type="GO" id="GO:0004386">
    <property type="term" value="F:helicase activity"/>
    <property type="evidence" value="ECO:0007669"/>
    <property type="project" value="InterPro"/>
</dbReference>
<dbReference type="Gene3D" id="3.40.50.80">
    <property type="entry name" value="Nucleotide-binding domain of ferredoxin-NADP reductase (FNR) module"/>
    <property type="match status" value="1"/>
</dbReference>
<dbReference type="GO" id="GO:0042554">
    <property type="term" value="P:superoxide anion generation"/>
    <property type="evidence" value="ECO:0007669"/>
    <property type="project" value="TreeGrafter"/>
</dbReference>
<keyword evidence="16" id="KW-1185">Reference proteome</keyword>
<dbReference type="PRINTS" id="PR00466">
    <property type="entry name" value="GP91PHOX"/>
</dbReference>
<dbReference type="Gene3D" id="3.40.50.300">
    <property type="entry name" value="P-loop containing nucleotide triphosphate hydrolases"/>
    <property type="match status" value="2"/>
</dbReference>
<dbReference type="GO" id="GO:0003676">
    <property type="term" value="F:nucleic acid binding"/>
    <property type="evidence" value="ECO:0007669"/>
    <property type="project" value="InterPro"/>
</dbReference>
<dbReference type="SUPFAM" id="SSF52343">
    <property type="entry name" value="Ferredoxin reductase-like, C-terminal NADP-linked domain"/>
    <property type="match status" value="1"/>
</dbReference>
<dbReference type="InterPro" id="IPR000778">
    <property type="entry name" value="Cyt_b245_heavy_chain"/>
</dbReference>
<evidence type="ECO:0000256" key="7">
    <source>
        <dbReference type="ARBA" id="ARBA00023002"/>
    </source>
</evidence>
<evidence type="ECO:0000256" key="8">
    <source>
        <dbReference type="ARBA" id="ARBA00023065"/>
    </source>
</evidence>
<feature type="transmembrane region" description="Helical" evidence="10">
    <location>
        <begin position="342"/>
        <end position="363"/>
    </location>
</feature>
<feature type="transmembrane region" description="Helical" evidence="10">
    <location>
        <begin position="219"/>
        <end position="238"/>
    </location>
</feature>
<dbReference type="PANTHER" id="PTHR11972">
    <property type="entry name" value="NADPH OXIDASE"/>
    <property type="match status" value="1"/>
</dbReference>
<keyword evidence="2 10" id="KW-0812">Transmembrane</keyword>
<dbReference type="Proteomes" id="UP000310158">
    <property type="component" value="Unassembled WGS sequence"/>
</dbReference>
<dbReference type="InterPro" id="IPR014001">
    <property type="entry name" value="Helicase_ATP-bd"/>
</dbReference>
<dbReference type="OrthoDB" id="167398at2759"/>
<evidence type="ECO:0000256" key="10">
    <source>
        <dbReference type="SAM" id="Phobius"/>
    </source>
</evidence>
<dbReference type="SUPFAM" id="SSF56019">
    <property type="entry name" value="The spindle assembly checkpoint protein mad2"/>
    <property type="match status" value="1"/>
</dbReference>
<keyword evidence="3" id="KW-0547">Nucleotide-binding</keyword>
<dbReference type="Pfam" id="PF02301">
    <property type="entry name" value="HORMA"/>
    <property type="match status" value="1"/>
</dbReference>
<evidence type="ECO:0000259" key="12">
    <source>
        <dbReference type="PROSITE" id="PS51192"/>
    </source>
</evidence>
<dbReference type="InterPro" id="IPR004589">
    <property type="entry name" value="DNA_helicase_ATP-dep_RecQ"/>
</dbReference>
<feature type="domain" description="FAD-binding FR-type" evidence="14">
    <location>
        <begin position="439"/>
        <end position="585"/>
    </location>
</feature>
<dbReference type="FunFam" id="3.40.50.300:FF:001389">
    <property type="entry name" value="ATP-dependent DNA helicase RecQ"/>
    <property type="match status" value="1"/>
</dbReference>
<dbReference type="InterPro" id="IPR001650">
    <property type="entry name" value="Helicase_C-like"/>
</dbReference>
<dbReference type="InterPro" id="IPR039261">
    <property type="entry name" value="FNR_nucleotide-bd"/>
</dbReference>
<name>A0A4S4MB87_9AGAM</name>
<keyword evidence="7" id="KW-0560">Oxidoreductase</keyword>
<dbReference type="GO" id="GO:0006952">
    <property type="term" value="P:defense response"/>
    <property type="evidence" value="ECO:0007669"/>
    <property type="project" value="TreeGrafter"/>
</dbReference>
<dbReference type="InterPro" id="IPR027417">
    <property type="entry name" value="P-loop_NTPase"/>
</dbReference>
<evidence type="ECO:0000313" key="15">
    <source>
        <dbReference type="EMBL" id="THH20240.1"/>
    </source>
</evidence>
<evidence type="ECO:0000259" key="13">
    <source>
        <dbReference type="PROSITE" id="PS51194"/>
    </source>
</evidence>
<dbReference type="NCBIfam" id="TIGR00614">
    <property type="entry name" value="recQ_fam"/>
    <property type="match status" value="1"/>
</dbReference>
<keyword evidence="4" id="KW-0067">ATP-binding</keyword>
<comment type="subcellular location">
    <subcellularLocation>
        <location evidence="1">Membrane</location>
        <topology evidence="1">Multi-pass membrane protein</topology>
    </subcellularLocation>
</comment>
<evidence type="ECO:0000259" key="14">
    <source>
        <dbReference type="PROSITE" id="PS51384"/>
    </source>
</evidence>
<dbReference type="SFLD" id="SFLDG01169">
    <property type="entry name" value="NADPH_oxidase_subgroup_(NOX)"/>
    <property type="match status" value="1"/>
</dbReference>
<dbReference type="Pfam" id="PF08030">
    <property type="entry name" value="NAD_binding_6"/>
    <property type="match status" value="1"/>
</dbReference>
<dbReference type="GO" id="GO:0006310">
    <property type="term" value="P:DNA recombination"/>
    <property type="evidence" value="ECO:0007669"/>
    <property type="project" value="InterPro"/>
</dbReference>
<keyword evidence="8" id="KW-0813">Transport</keyword>
<feature type="domain" description="Helicase ATP-binding" evidence="12">
    <location>
        <begin position="816"/>
        <end position="984"/>
    </location>
</feature>
<dbReference type="PROSITE" id="PS51384">
    <property type="entry name" value="FAD_FR"/>
    <property type="match status" value="1"/>
</dbReference>
<proteinExistence type="predicted"/>
<evidence type="ECO:0000256" key="5">
    <source>
        <dbReference type="ARBA" id="ARBA00022982"/>
    </source>
</evidence>
<dbReference type="Gene3D" id="2.40.30.10">
    <property type="entry name" value="Translation factors"/>
    <property type="match status" value="1"/>
</dbReference>
<dbReference type="InterPro" id="IPR036570">
    <property type="entry name" value="HORMA_dom_sf"/>
</dbReference>
<feature type="domain" description="Helicase C-terminal" evidence="13">
    <location>
        <begin position="1009"/>
        <end position="1155"/>
    </location>
</feature>
<dbReference type="PROSITE" id="PS51192">
    <property type="entry name" value="HELICASE_ATP_BIND_1"/>
    <property type="match status" value="1"/>
</dbReference>
<keyword evidence="8" id="KW-0406">Ion transport</keyword>
<evidence type="ECO:0000313" key="16">
    <source>
        <dbReference type="Proteomes" id="UP000310158"/>
    </source>
</evidence>
<dbReference type="InterPro" id="IPR013121">
    <property type="entry name" value="Fe_red_NAD-bd_6"/>
</dbReference>
<dbReference type="GO" id="GO:0043020">
    <property type="term" value="C:NADPH oxidase complex"/>
    <property type="evidence" value="ECO:0007669"/>
    <property type="project" value="TreeGrafter"/>
</dbReference>
<comment type="caution">
    <text evidence="15">The sequence shown here is derived from an EMBL/GenBank/DDBJ whole genome shotgun (WGS) entry which is preliminary data.</text>
</comment>
<dbReference type="InterPro" id="IPR017927">
    <property type="entry name" value="FAD-bd_FR_type"/>
</dbReference>
<feature type="transmembrane region" description="Helical" evidence="10">
    <location>
        <begin position="375"/>
        <end position="394"/>
    </location>
</feature>
<dbReference type="Pfam" id="PF00271">
    <property type="entry name" value="Helicase_C"/>
    <property type="match status" value="1"/>
</dbReference>
<dbReference type="PROSITE" id="PS51194">
    <property type="entry name" value="HELICASE_CTER"/>
    <property type="match status" value="1"/>
</dbReference>
<evidence type="ECO:0000256" key="6">
    <source>
        <dbReference type="ARBA" id="ARBA00022989"/>
    </source>
</evidence>
<keyword evidence="9 10" id="KW-0472">Membrane</keyword>
<organism evidence="15 16">
    <name type="scientific">Bondarzewia mesenterica</name>
    <dbReference type="NCBI Taxonomy" id="1095465"/>
    <lineage>
        <taxon>Eukaryota</taxon>
        <taxon>Fungi</taxon>
        <taxon>Dikarya</taxon>
        <taxon>Basidiomycota</taxon>
        <taxon>Agaricomycotina</taxon>
        <taxon>Agaricomycetes</taxon>
        <taxon>Russulales</taxon>
        <taxon>Bondarzewiaceae</taxon>
        <taxon>Bondarzewia</taxon>
    </lineage>
</organism>
<dbReference type="Gene3D" id="1.10.10.10">
    <property type="entry name" value="Winged helix-like DNA-binding domain superfamily/Winged helix DNA-binding domain"/>
    <property type="match status" value="1"/>
</dbReference>
<dbReference type="EMBL" id="SGPL01000026">
    <property type="protein sequence ID" value="THH20240.1"/>
    <property type="molecule type" value="Genomic_DNA"/>
</dbReference>
<dbReference type="PANTHER" id="PTHR11972:SF39">
    <property type="entry name" value="FAD-BINDING FR-TYPE DOMAIN-CONTAINING PROTEIN"/>
    <property type="match status" value="1"/>
</dbReference>
<evidence type="ECO:0000259" key="11">
    <source>
        <dbReference type="PROSITE" id="PS50815"/>
    </source>
</evidence>
<dbReference type="InterPro" id="IPR017938">
    <property type="entry name" value="Riboflavin_synthase-like_b-brl"/>
</dbReference>
<dbReference type="InterPro" id="IPR013112">
    <property type="entry name" value="FAD-bd_8"/>
</dbReference>
<evidence type="ECO:0000256" key="9">
    <source>
        <dbReference type="ARBA" id="ARBA00023136"/>
    </source>
</evidence>
<protein>
    <recommendedName>
        <fullName evidence="17">DNA helicase</fullName>
    </recommendedName>
</protein>
<dbReference type="SUPFAM" id="SSF52540">
    <property type="entry name" value="P-loop containing nucleoside triphosphate hydrolases"/>
    <property type="match status" value="1"/>
</dbReference>
<dbReference type="Pfam" id="PF00270">
    <property type="entry name" value="DEAD"/>
    <property type="match status" value="1"/>
</dbReference>
<gene>
    <name evidence="15" type="ORF">EW146_g1070</name>
</gene>
<dbReference type="SMART" id="SM00487">
    <property type="entry name" value="DEXDc"/>
    <property type="match status" value="1"/>
</dbReference>
<dbReference type="Gene3D" id="3.30.900.10">
    <property type="entry name" value="HORMA domain"/>
    <property type="match status" value="1"/>
</dbReference>
<dbReference type="Pfam" id="PF08022">
    <property type="entry name" value="FAD_binding_8"/>
    <property type="match status" value="1"/>
</dbReference>
<dbReference type="CDD" id="cd06186">
    <property type="entry name" value="NOX_Duox_like_FAD_NADP"/>
    <property type="match status" value="1"/>
</dbReference>